<keyword evidence="6 9" id="KW-0479">Metal-binding</keyword>
<comment type="caution">
    <text evidence="11">The sequence shown here is derived from an EMBL/GenBank/DDBJ whole genome shotgun (WGS) entry which is preliminary data.</text>
</comment>
<evidence type="ECO:0000256" key="6">
    <source>
        <dbReference type="ARBA" id="ARBA00022723"/>
    </source>
</evidence>
<evidence type="ECO:0000313" key="11">
    <source>
        <dbReference type="EMBL" id="KAA5802354.1"/>
    </source>
</evidence>
<dbReference type="Gene3D" id="3.20.20.20">
    <property type="entry name" value="Dihydropteroate synthase-like"/>
    <property type="match status" value="1"/>
</dbReference>
<dbReference type="GO" id="GO:0046872">
    <property type="term" value="F:metal ion binding"/>
    <property type="evidence" value="ECO:0007669"/>
    <property type="project" value="UniProtKB-KW"/>
</dbReference>
<comment type="catalytic activity">
    <reaction evidence="1">
        <text>(7,8-dihydropterin-6-yl)methyl diphosphate + 4-aminobenzoate = 7,8-dihydropteroate + diphosphate</text>
        <dbReference type="Rhea" id="RHEA:19949"/>
        <dbReference type="ChEBI" id="CHEBI:17836"/>
        <dbReference type="ChEBI" id="CHEBI:17839"/>
        <dbReference type="ChEBI" id="CHEBI:33019"/>
        <dbReference type="ChEBI" id="CHEBI:72950"/>
        <dbReference type="EC" id="2.5.1.15"/>
    </reaction>
</comment>
<comment type="function">
    <text evidence="9">Catalyzes the condensation of para-aminobenzoate (pABA) with 6-hydroxymethyl-7,8-dihydropterin diphosphate (DHPt-PP) to form 7,8-dihydropteroate (H2Pte), the immediate precursor of folate derivatives.</text>
</comment>
<protein>
    <recommendedName>
        <fullName evidence="4 9">Dihydropteroate synthase</fullName>
        <shortName evidence="9">DHPS</shortName>
        <ecNumber evidence="4 9">2.5.1.15</ecNumber>
    </recommendedName>
    <alternativeName>
        <fullName evidence="9">Dihydropteroate pyrophosphorylase</fullName>
    </alternativeName>
</protein>
<dbReference type="UniPathway" id="UPA00077">
    <property type="reaction ID" value="UER00156"/>
</dbReference>
<comment type="pathway">
    <text evidence="3 9">Cofactor biosynthesis; tetrahydrofolate biosynthesis; 7,8-dihydrofolate from 2-amino-4-hydroxy-6-hydroxymethyl-7,8-dihydropteridine diphosphate and 4-aminobenzoate: step 1/2.</text>
</comment>
<dbReference type="EC" id="2.5.1.15" evidence="4 9"/>
<keyword evidence="12" id="KW-1185">Reference proteome</keyword>
<keyword evidence="7 9" id="KW-0460">Magnesium</keyword>
<reference evidence="11 12" key="1">
    <citation type="submission" date="2019-09" db="EMBL/GenBank/DDBJ databases">
        <authorList>
            <person name="Kevbrin V."/>
            <person name="Grouzdev D.S."/>
        </authorList>
    </citation>
    <scope>NUCLEOTIDE SEQUENCE [LARGE SCALE GENOMIC DNA]</scope>
    <source>
        <strain evidence="11 12">G-192</strain>
    </source>
</reference>
<comment type="similarity">
    <text evidence="9">Belongs to the DHPS family.</text>
</comment>
<feature type="domain" description="Pterin-binding" evidence="10">
    <location>
        <begin position="13"/>
        <end position="268"/>
    </location>
</feature>
<dbReference type="RefSeq" id="WP_150023604.1">
    <property type="nucleotide sequence ID" value="NZ_VWOJ01000003.1"/>
</dbReference>
<dbReference type="GO" id="GO:0004156">
    <property type="term" value="F:dihydropteroate synthase activity"/>
    <property type="evidence" value="ECO:0007669"/>
    <property type="project" value="UniProtKB-EC"/>
</dbReference>
<evidence type="ECO:0000256" key="2">
    <source>
        <dbReference type="ARBA" id="ARBA00001946"/>
    </source>
</evidence>
<evidence type="ECO:0000256" key="5">
    <source>
        <dbReference type="ARBA" id="ARBA00022679"/>
    </source>
</evidence>
<evidence type="ECO:0000256" key="1">
    <source>
        <dbReference type="ARBA" id="ARBA00000012"/>
    </source>
</evidence>
<dbReference type="InterPro" id="IPR006390">
    <property type="entry name" value="DHP_synth_dom"/>
</dbReference>
<dbReference type="GO" id="GO:0046656">
    <property type="term" value="P:folic acid biosynthetic process"/>
    <property type="evidence" value="ECO:0007669"/>
    <property type="project" value="UniProtKB-KW"/>
</dbReference>
<organism evidence="11 12">
    <name type="scientific">Alkalicaulis satelles</name>
    <dbReference type="NCBI Taxonomy" id="2609175"/>
    <lineage>
        <taxon>Bacteria</taxon>
        <taxon>Pseudomonadati</taxon>
        <taxon>Pseudomonadota</taxon>
        <taxon>Alphaproteobacteria</taxon>
        <taxon>Maricaulales</taxon>
        <taxon>Maricaulaceae</taxon>
        <taxon>Alkalicaulis</taxon>
    </lineage>
</organism>
<name>A0A5M6ZEQ8_9PROT</name>
<dbReference type="InterPro" id="IPR011005">
    <property type="entry name" value="Dihydropteroate_synth-like_sf"/>
</dbReference>
<comment type="cofactor">
    <cofactor evidence="2 9">
        <name>Mg(2+)</name>
        <dbReference type="ChEBI" id="CHEBI:18420"/>
    </cofactor>
</comment>
<dbReference type="CDD" id="cd00739">
    <property type="entry name" value="DHPS"/>
    <property type="match status" value="1"/>
</dbReference>
<dbReference type="GO" id="GO:0046654">
    <property type="term" value="P:tetrahydrofolate biosynthetic process"/>
    <property type="evidence" value="ECO:0007669"/>
    <property type="project" value="UniProtKB-UniPathway"/>
</dbReference>
<dbReference type="NCBIfam" id="TIGR01496">
    <property type="entry name" value="DHPS"/>
    <property type="match status" value="1"/>
</dbReference>
<accession>A0A5M6ZEQ8</accession>
<dbReference type="AlphaFoldDB" id="A0A5M6ZEQ8"/>
<keyword evidence="5 9" id="KW-0808">Transferase</keyword>
<evidence type="ECO:0000256" key="8">
    <source>
        <dbReference type="ARBA" id="ARBA00022909"/>
    </source>
</evidence>
<dbReference type="Proteomes" id="UP000325122">
    <property type="component" value="Unassembled WGS sequence"/>
</dbReference>
<evidence type="ECO:0000256" key="4">
    <source>
        <dbReference type="ARBA" id="ARBA00012458"/>
    </source>
</evidence>
<gene>
    <name evidence="11" type="primary">folP</name>
    <name evidence="11" type="ORF">F1654_11050</name>
</gene>
<dbReference type="PANTHER" id="PTHR20941:SF1">
    <property type="entry name" value="FOLIC ACID SYNTHESIS PROTEIN FOL1"/>
    <property type="match status" value="1"/>
</dbReference>
<keyword evidence="8 9" id="KW-0289">Folate biosynthesis</keyword>
<evidence type="ECO:0000256" key="7">
    <source>
        <dbReference type="ARBA" id="ARBA00022842"/>
    </source>
</evidence>
<evidence type="ECO:0000256" key="9">
    <source>
        <dbReference type="RuleBase" id="RU361205"/>
    </source>
</evidence>
<dbReference type="InterPro" id="IPR000489">
    <property type="entry name" value="Pterin-binding_dom"/>
</dbReference>
<evidence type="ECO:0000259" key="10">
    <source>
        <dbReference type="PROSITE" id="PS50972"/>
    </source>
</evidence>
<evidence type="ECO:0000256" key="3">
    <source>
        <dbReference type="ARBA" id="ARBA00004763"/>
    </source>
</evidence>
<dbReference type="PANTHER" id="PTHR20941">
    <property type="entry name" value="FOLATE SYNTHESIS PROTEINS"/>
    <property type="match status" value="1"/>
</dbReference>
<dbReference type="PROSITE" id="PS00792">
    <property type="entry name" value="DHPS_1"/>
    <property type="match status" value="1"/>
</dbReference>
<dbReference type="GO" id="GO:0005829">
    <property type="term" value="C:cytosol"/>
    <property type="evidence" value="ECO:0007669"/>
    <property type="project" value="TreeGrafter"/>
</dbReference>
<sequence>MTSALAPHDRWRPLVMGVVNVTPDSFSDGGRYLGAKAACDHALTLLDQGADWLDIGGESTRPGAEPVSADEEAERILPVIEAVLAVRPDARISIDTMKPEVAGAAMRAGAALWNDVTALSAPGAAELAAKLGCHVCLMHMRGAPRTMQDAPVYDDVVTDVARYLGQRAGAVMAAGVARERIVLDPGIGFGKTLAHNLALMAALEPYAGLGFPILFGASRKRFIAAIDPSAADAGDRLGGSLAAALLAARAGAAMVRVHDVRETVQAITVQAAILEAKDTGR</sequence>
<dbReference type="SUPFAM" id="SSF51717">
    <property type="entry name" value="Dihydropteroate synthetase-like"/>
    <property type="match status" value="1"/>
</dbReference>
<dbReference type="PROSITE" id="PS50972">
    <property type="entry name" value="PTERIN_BINDING"/>
    <property type="match status" value="1"/>
</dbReference>
<dbReference type="Pfam" id="PF00809">
    <property type="entry name" value="Pterin_bind"/>
    <property type="match status" value="1"/>
</dbReference>
<proteinExistence type="inferred from homology"/>
<dbReference type="InterPro" id="IPR045031">
    <property type="entry name" value="DHP_synth-like"/>
</dbReference>
<dbReference type="EMBL" id="VWOJ01000003">
    <property type="protein sequence ID" value="KAA5802354.1"/>
    <property type="molecule type" value="Genomic_DNA"/>
</dbReference>
<evidence type="ECO:0000313" key="12">
    <source>
        <dbReference type="Proteomes" id="UP000325122"/>
    </source>
</evidence>